<dbReference type="EMBL" id="BMGJ01000012">
    <property type="protein sequence ID" value="GGD71130.1"/>
    <property type="molecule type" value="Genomic_DNA"/>
</dbReference>
<organism evidence="1 2">
    <name type="scientific">Lacimicrobium alkaliphilum</name>
    <dbReference type="NCBI Taxonomy" id="1526571"/>
    <lineage>
        <taxon>Bacteria</taxon>
        <taxon>Pseudomonadati</taxon>
        <taxon>Pseudomonadota</taxon>
        <taxon>Gammaproteobacteria</taxon>
        <taxon>Alteromonadales</taxon>
        <taxon>Alteromonadaceae</taxon>
        <taxon>Lacimicrobium</taxon>
    </lineage>
</organism>
<keyword evidence="2" id="KW-1185">Reference proteome</keyword>
<dbReference type="Proteomes" id="UP000614272">
    <property type="component" value="Unassembled WGS sequence"/>
</dbReference>
<evidence type="ECO:0000313" key="1">
    <source>
        <dbReference type="EMBL" id="GGD71130.1"/>
    </source>
</evidence>
<dbReference type="SUPFAM" id="SSF53850">
    <property type="entry name" value="Periplasmic binding protein-like II"/>
    <property type="match status" value="1"/>
</dbReference>
<name>A0ABQ1RLP2_9ALTE</name>
<evidence type="ECO:0000313" key="2">
    <source>
        <dbReference type="Proteomes" id="UP000614272"/>
    </source>
</evidence>
<comment type="caution">
    <text evidence="1">The sequence shown here is derived from an EMBL/GenBank/DDBJ whole genome shotgun (WGS) entry which is preliminary data.</text>
</comment>
<accession>A0ABQ1RLP2</accession>
<protein>
    <recommendedName>
        <fullName evidence="3">Solute-binding protein family 3/N-terminal domain-containing protein</fullName>
    </recommendedName>
</protein>
<evidence type="ECO:0008006" key="3">
    <source>
        <dbReference type="Google" id="ProtNLM"/>
    </source>
</evidence>
<proteinExistence type="predicted"/>
<reference evidence="2" key="1">
    <citation type="journal article" date="2019" name="Int. J. Syst. Evol. Microbiol.">
        <title>The Global Catalogue of Microorganisms (GCM) 10K type strain sequencing project: providing services to taxonomists for standard genome sequencing and annotation.</title>
        <authorList>
            <consortium name="The Broad Institute Genomics Platform"/>
            <consortium name="The Broad Institute Genome Sequencing Center for Infectious Disease"/>
            <person name="Wu L."/>
            <person name="Ma J."/>
        </authorList>
    </citation>
    <scope>NUCLEOTIDE SEQUENCE [LARGE SCALE GENOMIC DNA]</scope>
    <source>
        <strain evidence="2">CGMCC 1.12923</strain>
    </source>
</reference>
<gene>
    <name evidence="1" type="ORF">GCM10011357_27790</name>
</gene>
<sequence length="302" mass="34015">MEYTKGLLALVLISLSGLTLQAEPFISPEPHKVTWAVNDGPPFHILDGDYQSQGFCDVLVKEMIQAMPDSEHEVLTIPPARIARLREKRAPLCFPCMIQRPDTPITRYSAATLYYQPHQLIASASSAGLIGQRYGQPVDFAALLQDPSLQFGRPLGRAYGDELQPLLDQFSESQPNHRVLSGKSTLALNMVALGRLDYTLDYPVIGRYFELTEKENLYYLPIAQNQNSPIIGAIGCSNTEWGKRTIEKIDTALVEVLRSEPYLSSIGFWFTKNNPDFWQNYKEHVLKPIRENDDEKKASLAE</sequence>